<feature type="domain" description="Replicative helicase loading/DNA remodeling protein DnaB N-terminal winged helix" evidence="2">
    <location>
        <begin position="1"/>
        <end position="223"/>
    </location>
</feature>
<accession>A0ABS5B1W3</accession>
<organism evidence="3 4">
    <name type="scientific">Streptococcus oricebi</name>
    <dbReference type="NCBI Taxonomy" id="1547447"/>
    <lineage>
        <taxon>Bacteria</taxon>
        <taxon>Bacillati</taxon>
        <taxon>Bacillota</taxon>
        <taxon>Bacilli</taxon>
        <taxon>Lactobacillales</taxon>
        <taxon>Streptococcaceae</taxon>
        <taxon>Streptococcus</taxon>
    </lineage>
</organism>
<proteinExistence type="predicted"/>
<dbReference type="GO" id="GO:0004386">
    <property type="term" value="F:helicase activity"/>
    <property type="evidence" value="ECO:0007669"/>
    <property type="project" value="UniProtKB-KW"/>
</dbReference>
<keyword evidence="3" id="KW-0067">ATP-binding</keyword>
<keyword evidence="3" id="KW-0378">Hydrolase</keyword>
<dbReference type="RefSeq" id="WP_209627044.1">
    <property type="nucleotide sequence ID" value="NZ_PRDG01000001.1"/>
</dbReference>
<protein>
    <submittedName>
        <fullName evidence="3">DNA helicase</fullName>
    </submittedName>
</protein>
<dbReference type="Proteomes" id="UP001519296">
    <property type="component" value="Unassembled WGS sequence"/>
</dbReference>
<gene>
    <name evidence="3" type="ORF">C4K46_02590</name>
</gene>
<reference evidence="3 4" key="1">
    <citation type="submission" date="2018-02" db="EMBL/GenBank/DDBJ databases">
        <title>Draft genome sequence of Streptococcus oricebi CCUG 70868T type strain.</title>
        <authorList>
            <person name="Mendez V."/>
            <person name="Salva-Serra F."/>
            <person name="Jaen-Luchoro D."/>
            <person name="Gonzales-Siles L."/>
            <person name="Karlsson R."/>
            <person name="Engstrom-Jakobsson H."/>
            <person name="Busquets A."/>
            <person name="Gomila M."/>
            <person name="Pineiro-Iglesias B."/>
            <person name="Bennasar-Figueras A."/>
            <person name="Seeger M."/>
            <person name="Moore E."/>
        </authorList>
    </citation>
    <scope>NUCLEOTIDE SEQUENCE [LARGE SCALE GENOMIC DNA]</scope>
    <source>
        <strain evidence="3 4">CCUG 70868</strain>
    </source>
</reference>
<dbReference type="EMBL" id="PRDG01000001">
    <property type="protein sequence ID" value="MBP2622823.1"/>
    <property type="molecule type" value="Genomic_DNA"/>
</dbReference>
<sequence length="381" mass="43791">MKPNDHFSFLKNNQVSQDTRTLLRFYAPILGKEATSLYLYCLAFWDNGQDVYTLGHILNHLDMGMDSLKKALERLTALGLLDLYQDQSGYLFKLYPSLSAEDFLAHHVYRRLLEKRIGEAALLAMEQPDPKGQKLSKKLSEIFDEAEVPLANSSSQKDFDLTRFKQLMARDQLRFSEEKEDLLSLFAISEQQNWTWYETYLLAKETAINHLISPKRMRNKLAQERLEEEFSKQEKVIIQEAKRKSPPLFLAEVKSTLEATITSGERKILADMQALGLLDEVINIIVLYSLNRDGSATLKQGLTLTVANDFAHKKIHTAEEAVLKIRERRQAQKQAQEKKAQPESNIPTWSKPDYKNETSPEQQSELEAEKRRLLAKLEGGD</sequence>
<evidence type="ECO:0000259" key="2">
    <source>
        <dbReference type="Pfam" id="PF25888"/>
    </source>
</evidence>
<evidence type="ECO:0000313" key="4">
    <source>
        <dbReference type="Proteomes" id="UP001519296"/>
    </source>
</evidence>
<dbReference type="InterPro" id="IPR058660">
    <property type="entry name" value="WHD_DnaB"/>
</dbReference>
<comment type="caution">
    <text evidence="3">The sequence shown here is derived from an EMBL/GenBank/DDBJ whole genome shotgun (WGS) entry which is preliminary data.</text>
</comment>
<evidence type="ECO:0000256" key="1">
    <source>
        <dbReference type="SAM" id="MobiDB-lite"/>
    </source>
</evidence>
<evidence type="ECO:0000313" key="3">
    <source>
        <dbReference type="EMBL" id="MBP2622823.1"/>
    </source>
</evidence>
<dbReference type="Pfam" id="PF25888">
    <property type="entry name" value="WHD_DnaB"/>
    <property type="match status" value="1"/>
</dbReference>
<keyword evidence="3" id="KW-0547">Nucleotide-binding</keyword>
<keyword evidence="4" id="KW-1185">Reference proteome</keyword>
<feature type="compositionally biased region" description="Basic and acidic residues" evidence="1">
    <location>
        <begin position="329"/>
        <end position="341"/>
    </location>
</feature>
<keyword evidence="3" id="KW-0347">Helicase</keyword>
<feature type="region of interest" description="Disordered" evidence="1">
    <location>
        <begin position="329"/>
        <end position="381"/>
    </location>
</feature>
<name>A0ABS5B1W3_9STRE</name>